<feature type="compositionally biased region" description="Acidic residues" evidence="1">
    <location>
        <begin position="1101"/>
        <end position="1115"/>
    </location>
</feature>
<keyword evidence="4" id="KW-1185">Reference proteome</keyword>
<organism evidence="2">
    <name type="scientific">Kwoniella bestiolae CBS 10118</name>
    <dbReference type="NCBI Taxonomy" id="1296100"/>
    <lineage>
        <taxon>Eukaryota</taxon>
        <taxon>Fungi</taxon>
        <taxon>Dikarya</taxon>
        <taxon>Basidiomycota</taxon>
        <taxon>Agaricomycotina</taxon>
        <taxon>Tremellomycetes</taxon>
        <taxon>Tremellales</taxon>
        <taxon>Cryptococcaceae</taxon>
        <taxon>Kwoniella</taxon>
    </lineage>
</organism>
<feature type="compositionally biased region" description="Acidic residues" evidence="1">
    <location>
        <begin position="558"/>
        <end position="567"/>
    </location>
</feature>
<feature type="region of interest" description="Disordered" evidence="1">
    <location>
        <begin position="501"/>
        <end position="526"/>
    </location>
</feature>
<dbReference type="OrthoDB" id="2565251at2759"/>
<feature type="compositionally biased region" description="Polar residues" evidence="1">
    <location>
        <begin position="826"/>
        <end position="836"/>
    </location>
</feature>
<protein>
    <submittedName>
        <fullName evidence="2">Uncharacterized protein</fullName>
    </submittedName>
</protein>
<dbReference type="EMBL" id="KI894018">
    <property type="protein sequence ID" value="OCF29401.1"/>
    <property type="molecule type" value="Genomic_DNA"/>
</dbReference>
<reference evidence="3" key="2">
    <citation type="submission" date="2013-07" db="EMBL/GenBank/DDBJ databases">
        <authorList>
            <consortium name="The Broad Institute Genome Sequencing Platform"/>
            <person name="Cuomo C."/>
            <person name="Litvintseva A."/>
            <person name="Chen Y."/>
            <person name="Heitman J."/>
            <person name="Sun S."/>
            <person name="Springer D."/>
            <person name="Dromer F."/>
            <person name="Young S.K."/>
            <person name="Zeng Q."/>
            <person name="Gargeya S."/>
            <person name="Fitzgerald M."/>
            <person name="Abouelleil A."/>
            <person name="Alvarado L."/>
            <person name="Berlin A.M."/>
            <person name="Chapman S.B."/>
            <person name="Dewar J."/>
            <person name="Goldberg J."/>
            <person name="Griggs A."/>
            <person name="Gujja S."/>
            <person name="Hansen M."/>
            <person name="Howarth C."/>
            <person name="Imamovic A."/>
            <person name="Larimer J."/>
            <person name="McCowan C."/>
            <person name="Murphy C."/>
            <person name="Pearson M."/>
            <person name="Priest M."/>
            <person name="Roberts A."/>
            <person name="Saif S."/>
            <person name="Shea T."/>
            <person name="Sykes S."/>
            <person name="Wortman J."/>
            <person name="Nusbaum C."/>
            <person name="Birren B."/>
        </authorList>
    </citation>
    <scope>NUCLEOTIDE SEQUENCE</scope>
    <source>
        <strain evidence="3">CBS 10118</strain>
    </source>
</reference>
<dbReference type="EMBL" id="CP144541">
    <property type="protein sequence ID" value="WVW80238.1"/>
    <property type="molecule type" value="Genomic_DNA"/>
</dbReference>
<feature type="region of interest" description="Disordered" evidence="1">
    <location>
        <begin position="1"/>
        <end position="107"/>
    </location>
</feature>
<feature type="compositionally biased region" description="Gly residues" evidence="1">
    <location>
        <begin position="1463"/>
        <end position="1472"/>
    </location>
</feature>
<feature type="compositionally biased region" description="Acidic residues" evidence="1">
    <location>
        <begin position="1302"/>
        <end position="1315"/>
    </location>
</feature>
<dbReference type="KEGG" id="kbi:30205305"/>
<feature type="compositionally biased region" description="Polar residues" evidence="1">
    <location>
        <begin position="1430"/>
        <end position="1451"/>
    </location>
</feature>
<feature type="region of interest" description="Disordered" evidence="1">
    <location>
        <begin position="810"/>
        <end position="857"/>
    </location>
</feature>
<feature type="compositionally biased region" description="Pro residues" evidence="1">
    <location>
        <begin position="1"/>
        <end position="13"/>
    </location>
</feature>
<feature type="compositionally biased region" description="Polar residues" evidence="1">
    <location>
        <begin position="42"/>
        <end position="52"/>
    </location>
</feature>
<feature type="compositionally biased region" description="Acidic residues" evidence="1">
    <location>
        <begin position="1473"/>
        <end position="1488"/>
    </location>
</feature>
<reference evidence="2" key="3">
    <citation type="submission" date="2014-01" db="EMBL/GenBank/DDBJ databases">
        <title>Evolution of pathogenesis and genome organization in the Tremellales.</title>
        <authorList>
            <person name="Cuomo C."/>
            <person name="Litvintseva A."/>
            <person name="Heitman J."/>
            <person name="Chen Y."/>
            <person name="Sun S."/>
            <person name="Springer D."/>
            <person name="Dromer F."/>
            <person name="Young S."/>
            <person name="Zeng Q."/>
            <person name="Chapman S."/>
            <person name="Gujja S."/>
            <person name="Saif S."/>
            <person name="Birren B."/>
        </authorList>
    </citation>
    <scope>NUCLEOTIDE SEQUENCE</scope>
    <source>
        <strain evidence="2">CBS 10118</strain>
    </source>
</reference>
<feature type="compositionally biased region" description="Basic and acidic residues" evidence="1">
    <location>
        <begin position="1116"/>
        <end position="1137"/>
    </location>
</feature>
<accession>A0A1B9GEK8</accession>
<evidence type="ECO:0000313" key="2">
    <source>
        <dbReference type="EMBL" id="OCF29401.1"/>
    </source>
</evidence>
<feature type="compositionally biased region" description="Acidic residues" evidence="1">
    <location>
        <begin position="1073"/>
        <end position="1090"/>
    </location>
</feature>
<feature type="compositionally biased region" description="Basic and acidic residues" evidence="1">
    <location>
        <begin position="1091"/>
        <end position="1100"/>
    </location>
</feature>
<dbReference type="GeneID" id="30205305"/>
<feature type="region of interest" description="Disordered" evidence="1">
    <location>
        <begin position="1063"/>
        <end position="1527"/>
    </location>
</feature>
<evidence type="ECO:0000313" key="3">
    <source>
        <dbReference type="EMBL" id="WVW80238.1"/>
    </source>
</evidence>
<dbReference type="STRING" id="1296100.A0A1B9GEK8"/>
<evidence type="ECO:0000256" key="1">
    <source>
        <dbReference type="SAM" id="MobiDB-lite"/>
    </source>
</evidence>
<feature type="region of interest" description="Disordered" evidence="1">
    <location>
        <begin position="543"/>
        <end position="703"/>
    </location>
</feature>
<reference evidence="3" key="4">
    <citation type="submission" date="2024-02" db="EMBL/GenBank/DDBJ databases">
        <title>Comparative genomics of Cryptococcus and Kwoniella reveals pathogenesis evolution and contrasting modes of karyotype evolution via chromosome fusion or intercentromeric recombination.</title>
        <authorList>
            <person name="Coelho M.A."/>
            <person name="David-Palma M."/>
            <person name="Shea T."/>
            <person name="Bowers K."/>
            <person name="McGinley-Smith S."/>
            <person name="Mohammad A.W."/>
            <person name="Gnirke A."/>
            <person name="Yurkov A.M."/>
            <person name="Nowrousian M."/>
            <person name="Sun S."/>
            <person name="Cuomo C.A."/>
            <person name="Heitman J."/>
        </authorList>
    </citation>
    <scope>NUCLEOTIDE SEQUENCE</scope>
    <source>
        <strain evidence="3">CBS 10118</strain>
    </source>
</reference>
<feature type="compositionally biased region" description="Acidic residues" evidence="1">
    <location>
        <begin position="633"/>
        <end position="642"/>
    </location>
</feature>
<feature type="region of interest" description="Disordered" evidence="1">
    <location>
        <begin position="444"/>
        <end position="483"/>
    </location>
</feature>
<evidence type="ECO:0000313" key="4">
    <source>
        <dbReference type="Proteomes" id="UP000092730"/>
    </source>
</evidence>
<feature type="compositionally biased region" description="Polar residues" evidence="1">
    <location>
        <begin position="574"/>
        <end position="583"/>
    </location>
</feature>
<reference evidence="2" key="1">
    <citation type="submission" date="2013-07" db="EMBL/GenBank/DDBJ databases">
        <title>The Genome Sequence of Cryptococcus bestiolae CBS10118.</title>
        <authorList>
            <consortium name="The Broad Institute Genome Sequencing Platform"/>
            <person name="Cuomo C."/>
            <person name="Litvintseva A."/>
            <person name="Chen Y."/>
            <person name="Heitman J."/>
            <person name="Sun S."/>
            <person name="Springer D."/>
            <person name="Dromer F."/>
            <person name="Young S.K."/>
            <person name="Zeng Q."/>
            <person name="Gargeya S."/>
            <person name="Fitzgerald M."/>
            <person name="Abouelleil A."/>
            <person name="Alvarado L."/>
            <person name="Berlin A.M."/>
            <person name="Chapman S.B."/>
            <person name="Dewar J."/>
            <person name="Goldberg J."/>
            <person name="Griggs A."/>
            <person name="Gujja S."/>
            <person name="Hansen M."/>
            <person name="Howarth C."/>
            <person name="Imamovic A."/>
            <person name="Larimer J."/>
            <person name="McCowan C."/>
            <person name="Murphy C."/>
            <person name="Pearson M."/>
            <person name="Priest M."/>
            <person name="Roberts A."/>
            <person name="Saif S."/>
            <person name="Shea T."/>
            <person name="Sykes S."/>
            <person name="Wortman J."/>
            <person name="Nusbaum C."/>
            <person name="Birren B."/>
        </authorList>
    </citation>
    <scope>NUCLEOTIDE SEQUENCE [LARGE SCALE GENOMIC DNA]</scope>
    <source>
        <strain evidence="2">CBS 10118</strain>
    </source>
</reference>
<feature type="compositionally biased region" description="Low complexity" evidence="1">
    <location>
        <begin position="1259"/>
        <end position="1273"/>
    </location>
</feature>
<feature type="compositionally biased region" description="Acidic residues" evidence="1">
    <location>
        <begin position="1192"/>
        <end position="1203"/>
    </location>
</feature>
<proteinExistence type="predicted"/>
<dbReference type="VEuPathDB" id="FungiDB:I302_00906"/>
<gene>
    <name evidence="2" type="ORF">I302_00906</name>
    <name evidence="3" type="ORF">I302_102216</name>
</gene>
<feature type="compositionally biased region" description="Polar residues" evidence="1">
    <location>
        <begin position="689"/>
        <end position="703"/>
    </location>
</feature>
<feature type="compositionally biased region" description="Acidic residues" evidence="1">
    <location>
        <begin position="445"/>
        <end position="459"/>
    </location>
</feature>
<dbReference type="Proteomes" id="UP000092730">
    <property type="component" value="Chromosome 1"/>
</dbReference>
<sequence>MPPSRGSIPPPAAAGPSRLPYQSPKGPSWNITVDEEGHLESDTLNIASQHKPNTPRGRSVSFQPPDLNLTPRQSRNKRKTSGGSHYSIRLTPPIQTPSSRSKSKGKAVIRKSLTGENALGMNINDRAEVLADVAGDCLVTLVRAALRDSSGSGNRRRSSINDEVKKAWEGLYGIRQSYLFPPWSPPFPSFIDILRSLHSQIRATLNAQALSCAIDLSNLATFIWTISRPDEACLSFPSLDVDGEDGTAPRRSTRNKEKDQENLELVKRVKLRNMLLLIAWKKFWLIVVPEERRTSEIALRLWLDFATQIALLYQRPSVEGVDLSHSSLPRSSDSLLAELFSPSAVGRFGQWSISEDFDSQEYSEEKADVEERWRDLAQRRTEELANTSHADLRRRYPYSEFRTEMIAYVQHEILASPINTLLTPGRRELLAGHDDDLQRFRLEYQTDDSLESEGDETEIADWHHDSDIDEEDSDGDNGVVMSEGTPIDMDILEMAAAQLEAEANAQHDEEEETHEIQAKGSQENNAEDMAEVDIQIPVLEETNSFQPTSAQQSTSHEDSDEEGDEGDWAVKDAPTSSAMTNGAPNIFRGNKQGRPTFDWTKRQDDAVQVEWESQSNDGPTPSSPVNRRQAVENDADNTENEDAQIPQSSPSPSPPADPAFGLISPSVAARLIELNGTASPPPLRAQRLSFATSRQSRGASNQAIDQPVCLTSPLFVEEEEEEAEMVEGVQDPSNDEEDHDDLIPTESQFGAMGLSFGGPAMRRNETSVGDEDDEFAELLPSESQFAVGRSTSVNGNTLLHTEIDNNVNVDSHHQDMDLGEEDNSLVPPTSQGQYISSRPRKSQEAHSFVPPDPEEDLEDRQLLFQPSSPSISVSREASVKIEPVPHIEPQHMLDLHGFVNRLHPTTYRRQRGSSAPYIREEDDPFLHEDDGSPLEPDELCLLPVDLTDENSSKKSKLFGKIADSSSKYCRLSGRRKWTLEEELLLYRTVQKVPLQEEYPLRIVWNLYGEFGRFGKQLKWYSTQHMKDKLRTTVKRRQNEGRLVEGRVRAWAARGTREREEWEDEWEEYKRLEEEEEDDDEAGEEDIEADGDNEHGDRVDDVEHEEDEGEGDDVSTDDDRGNHRSRSVDGRSPRDAPRYVEIGTDDDDFPEAIELPVNAQPNGSPSIHGDDEIPQPRPFPSNENLNGDQPIIGEDDGDFPEPESLDINAVPNQQDRPNAQDEVVDDDDFPSAESIDLIPPQENAPIREEEDFPAPPELPSTSTSAQTQTLAQVSDPAIPASQSQTDRYPSRVRKRLSYVPDDLNAEDEDEDSESSDNEGRGTGRKRTKRQPLTPIIEIPISTHAHDRSPVPLTKRRSKEITLSRPARPVRTYGGNRAARKVSSNFVDVGNVSEEEEENHTETSARKTQRARKTTSSTSARTSQRARKTTSGNSSLRLAQTARKSTSNNNSRSGPAREQEQEMNDGGGGGGGNSDDGEGDGDFPEPEEDTQVIPSEPIGTSLNMRSEAEEERQKRIQDVVMGKRKHVLV</sequence>
<feature type="compositionally biased region" description="Polar residues" evidence="1">
    <location>
        <begin position="543"/>
        <end position="554"/>
    </location>
</feature>
<feature type="compositionally biased region" description="Polar residues" evidence="1">
    <location>
        <begin position="611"/>
        <end position="626"/>
    </location>
</feature>
<feature type="compositionally biased region" description="Low complexity" evidence="1">
    <location>
        <begin position="1412"/>
        <end position="1421"/>
    </location>
</feature>
<name>A0A1B9GEK8_9TREE</name>
<dbReference type="RefSeq" id="XP_019050471.1">
    <property type="nucleotide sequence ID" value="XM_019187593.1"/>
</dbReference>